<evidence type="ECO:0000313" key="3">
    <source>
        <dbReference type="EMBL" id="SDM58976.1"/>
    </source>
</evidence>
<dbReference type="EMBL" id="FNFO01000016">
    <property type="protein sequence ID" value="SDM58976.1"/>
    <property type="molecule type" value="Genomic_DNA"/>
</dbReference>
<feature type="transmembrane region" description="Helical" evidence="1">
    <location>
        <begin position="375"/>
        <end position="396"/>
    </location>
</feature>
<dbReference type="InterPro" id="IPR025857">
    <property type="entry name" value="MacB_PCD"/>
</dbReference>
<reference evidence="3 4" key="1">
    <citation type="submission" date="2016-10" db="EMBL/GenBank/DDBJ databases">
        <authorList>
            <person name="de Groot N.N."/>
        </authorList>
    </citation>
    <scope>NUCLEOTIDE SEQUENCE [LARGE SCALE GENOMIC DNA]</scope>
    <source>
        <strain evidence="3 4">DSM 25186</strain>
    </source>
</reference>
<feature type="transmembrane region" description="Helical" evidence="1">
    <location>
        <begin position="289"/>
        <end position="312"/>
    </location>
</feature>
<feature type="domain" description="MacB-like periplasmic core" evidence="2">
    <location>
        <begin position="20"/>
        <end position="244"/>
    </location>
</feature>
<dbReference type="RefSeq" id="WP_089688290.1">
    <property type="nucleotide sequence ID" value="NZ_FNFO01000016.1"/>
</dbReference>
<organism evidence="3 4">
    <name type="scientific">Catalinimonas alkaloidigena</name>
    <dbReference type="NCBI Taxonomy" id="1075417"/>
    <lineage>
        <taxon>Bacteria</taxon>
        <taxon>Pseudomonadati</taxon>
        <taxon>Bacteroidota</taxon>
        <taxon>Cytophagia</taxon>
        <taxon>Cytophagales</taxon>
        <taxon>Catalimonadaceae</taxon>
        <taxon>Catalinimonas</taxon>
    </lineage>
</organism>
<evidence type="ECO:0000259" key="2">
    <source>
        <dbReference type="Pfam" id="PF12704"/>
    </source>
</evidence>
<accession>A0A1G9UGF4</accession>
<feature type="transmembrane region" description="Helical" evidence="1">
    <location>
        <begin position="21"/>
        <end position="41"/>
    </location>
</feature>
<name>A0A1G9UGF4_9BACT</name>
<dbReference type="Proteomes" id="UP000198510">
    <property type="component" value="Unassembled WGS sequence"/>
</dbReference>
<dbReference type="AlphaFoldDB" id="A0A1G9UGF4"/>
<dbReference type="OrthoDB" id="5933722at2"/>
<evidence type="ECO:0000313" key="4">
    <source>
        <dbReference type="Proteomes" id="UP000198510"/>
    </source>
</evidence>
<keyword evidence="4" id="KW-1185">Reference proteome</keyword>
<dbReference type="PROSITE" id="PS51257">
    <property type="entry name" value="PROKAR_LIPOPROTEIN"/>
    <property type="match status" value="1"/>
</dbReference>
<dbReference type="STRING" id="1075417.SAMN05421823_11656"/>
<evidence type="ECO:0000256" key="1">
    <source>
        <dbReference type="SAM" id="Phobius"/>
    </source>
</evidence>
<protein>
    <submittedName>
        <fullName evidence="3">MacB-like core domain-containing protein</fullName>
    </submittedName>
</protein>
<dbReference type="Pfam" id="PF12704">
    <property type="entry name" value="MacB_PCD"/>
    <property type="match status" value="1"/>
</dbReference>
<gene>
    <name evidence="3" type="ORF">SAMN05421823_11656</name>
</gene>
<keyword evidence="1" id="KW-1133">Transmembrane helix</keyword>
<keyword evidence="1" id="KW-0812">Transmembrane</keyword>
<sequence>MFHYYRKTAAPAGTLHKGASWLALLGLSFGLGGCLLSGLLLQHEYSYDRYHEHADALYRVNALVATTAGTPEHQATTTPTLARQLRESLPGIANVTRVVHPPATLEHLLRHGDRTFLERGGVLADATYFTMFTYQFLAGNPRTCLREPSSVVLTEPLARKLFGETLGLNSTITVSDGLGTYDFHVTGIVAEPDQPTHLEARFFMSINSPGWGALLDSVQRAASAPVIYSYLRLDEDMPRETLEASLPDFLQQAATTDPTLTTLQALYLQPIRDIHLSADFAQSAPQVRYVYLLFFFLAGTAAIAVTSAVYLVRHQQRQLDPQSATSRQVAGELMQILGLALVLGYGLVELALPLFHPHPAPLLALTSAGWPLYPLVAGMLALSGGLLTGHMPWLLFPTFHDLALVQRPETVSPVVRA</sequence>
<proteinExistence type="predicted"/>
<keyword evidence="1" id="KW-0472">Membrane</keyword>
<feature type="transmembrane region" description="Helical" evidence="1">
    <location>
        <begin position="333"/>
        <end position="355"/>
    </location>
</feature>